<dbReference type="InterPro" id="IPR030916">
    <property type="entry name" value="ELWxxDGT_rpt"/>
</dbReference>
<proteinExistence type="predicted"/>
<keyword evidence="1 2" id="KW-0732">Signal</keyword>
<dbReference type="NCBIfam" id="TIGR04534">
    <property type="entry name" value="ELWxxDGT_rpt"/>
    <property type="match status" value="2"/>
</dbReference>
<dbReference type="Pfam" id="PF18962">
    <property type="entry name" value="Por_Secre_tail"/>
    <property type="match status" value="1"/>
</dbReference>
<dbReference type="STRING" id="1434700.SAMN06296427_11036"/>
<accession>A0A1W2CFQ5</accession>
<evidence type="ECO:0000313" key="4">
    <source>
        <dbReference type="EMBL" id="SMC84087.1"/>
    </source>
</evidence>
<evidence type="ECO:0000259" key="3">
    <source>
        <dbReference type="Pfam" id="PF18962"/>
    </source>
</evidence>
<dbReference type="InterPro" id="IPR026444">
    <property type="entry name" value="Secre_tail"/>
</dbReference>
<dbReference type="OrthoDB" id="1489153at2"/>
<dbReference type="InterPro" id="IPR015943">
    <property type="entry name" value="WD40/YVTN_repeat-like_dom_sf"/>
</dbReference>
<sequence>MKKTFILASLLFSFLELNAQTPVFEMLKDINPSGDSMPTDLISFDEKLFFVAEDGESGRELWVTDSNDTYLFKDINPGANGSDISNFRIFDGKLFFTATDDANGNEIWISDGTVEGTQILKDIFPGTSGSYAFEFFEFNNGLYFRAEDGVHGTELWKTDGTEGGTVMVADLRIGEFGSNPSNFAILNNKIYFNANDGFDYENGQHGFELWVSDGTAAGTEIVADINTAESSNPSGMVTFGDKIYFSADNGINGIELWASDGTQAGTYMVKDIRTEGNGNSLPGHFIVFNDKLFFSAYTEQTGREMWVTDGTEQGTQFLKDANPGTSDGVIPQFRHFIYGEKLLLTLNDGVHGPEIWSTDGTSEGTQLYLDIFPGAEGSMGATQAPIVFYEFDGMLYFRAFDDFEEYFQLWQSDGTIEGTQKLMPNPENPFNGALAYSPFFTSLGNSLYFTAKYDENGYELWKLTFEDMAVSDFTQNQFSIYPNPVTDIINISGKSSISSVQIYDLAGKILSNQSFNSQEAKLNISSLPKGIYIIKLVSEGKTNSYKIIKK</sequence>
<dbReference type="EMBL" id="FWXS01000010">
    <property type="protein sequence ID" value="SMC84087.1"/>
    <property type="molecule type" value="Genomic_DNA"/>
</dbReference>
<dbReference type="RefSeq" id="WP_084018369.1">
    <property type="nucleotide sequence ID" value="NZ_FWXS01000010.1"/>
</dbReference>
<evidence type="ECO:0000256" key="2">
    <source>
        <dbReference type="SAM" id="SignalP"/>
    </source>
</evidence>
<protein>
    <submittedName>
        <fullName evidence="4">Por secretion system C-terminal sorting domain-containing protein</fullName>
    </submittedName>
</protein>
<evidence type="ECO:0000313" key="5">
    <source>
        <dbReference type="Proteomes" id="UP000192393"/>
    </source>
</evidence>
<evidence type="ECO:0000256" key="1">
    <source>
        <dbReference type="ARBA" id="ARBA00022729"/>
    </source>
</evidence>
<dbReference type="Gene3D" id="2.130.10.10">
    <property type="entry name" value="YVTN repeat-like/Quinoprotein amine dehydrogenase"/>
    <property type="match status" value="1"/>
</dbReference>
<dbReference type="NCBIfam" id="TIGR04183">
    <property type="entry name" value="Por_Secre_tail"/>
    <property type="match status" value="1"/>
</dbReference>
<feature type="domain" description="Secretion system C-terminal sorting" evidence="3">
    <location>
        <begin position="480"/>
        <end position="548"/>
    </location>
</feature>
<dbReference type="AlphaFoldDB" id="A0A1W2CFQ5"/>
<keyword evidence="5" id="KW-1185">Reference proteome</keyword>
<organism evidence="4 5">
    <name type="scientific">Moheibacter sediminis</name>
    <dbReference type="NCBI Taxonomy" id="1434700"/>
    <lineage>
        <taxon>Bacteria</taxon>
        <taxon>Pseudomonadati</taxon>
        <taxon>Bacteroidota</taxon>
        <taxon>Flavobacteriia</taxon>
        <taxon>Flavobacteriales</taxon>
        <taxon>Weeksellaceae</taxon>
        <taxon>Moheibacter</taxon>
    </lineage>
</organism>
<feature type="chain" id="PRO_5012393510" evidence="2">
    <location>
        <begin position="20"/>
        <end position="550"/>
    </location>
</feature>
<feature type="signal peptide" evidence="2">
    <location>
        <begin position="1"/>
        <end position="19"/>
    </location>
</feature>
<name>A0A1W2CFQ5_9FLAO</name>
<reference evidence="4 5" key="1">
    <citation type="submission" date="2017-04" db="EMBL/GenBank/DDBJ databases">
        <authorList>
            <person name="Afonso C.L."/>
            <person name="Miller P.J."/>
            <person name="Scott M.A."/>
            <person name="Spackman E."/>
            <person name="Goraichik I."/>
            <person name="Dimitrov K.M."/>
            <person name="Suarez D.L."/>
            <person name="Swayne D.E."/>
        </authorList>
    </citation>
    <scope>NUCLEOTIDE SEQUENCE [LARGE SCALE GENOMIC DNA]</scope>
    <source>
        <strain evidence="4 5">CGMCC 1.12708</strain>
    </source>
</reference>
<dbReference type="Proteomes" id="UP000192393">
    <property type="component" value="Unassembled WGS sequence"/>
</dbReference>
<gene>
    <name evidence="4" type="ORF">SAMN06296427_11036</name>
</gene>